<keyword evidence="10" id="KW-1185">Reference proteome</keyword>
<feature type="transmembrane region" description="Helical" evidence="7">
    <location>
        <begin position="252"/>
        <end position="270"/>
    </location>
</feature>
<dbReference type="GO" id="GO:0016020">
    <property type="term" value="C:membrane"/>
    <property type="evidence" value="ECO:0007669"/>
    <property type="project" value="UniProtKB-SubCell"/>
</dbReference>
<dbReference type="GeneTree" id="ENSGT01030000234623"/>
<feature type="signal peptide" evidence="8">
    <location>
        <begin position="1"/>
        <end position="17"/>
    </location>
</feature>
<evidence type="ECO:0000256" key="1">
    <source>
        <dbReference type="ARBA" id="ARBA00004141"/>
    </source>
</evidence>
<keyword evidence="3 7" id="KW-0812">Transmembrane</keyword>
<proteinExistence type="inferred from homology"/>
<dbReference type="Proteomes" id="UP000007754">
    <property type="component" value="Chromosome 10"/>
</dbReference>
<evidence type="ECO:0000256" key="6">
    <source>
        <dbReference type="SAM" id="MobiDB-lite"/>
    </source>
</evidence>
<sequence length="546" mass="58974">MVGISKVWMCWMPWALGGDGWTHQQPCPINHCACQVPFSVVLCQHLPGGTDCEQLVGSSAVYRVCFGTACFHLAQAALLLNVRSSSDCRAQLHNGFWLLKLLVLVGLWAASFFIPEDNFIQGVSPTLYELAPWAPLLAPPCPVPSLPLSSSPSLALHGCLWGLRLHPHPAGADHSLCTHLEQELVSARVLGGYVPTATAHPLFHRLTGAAQDKRWYLAVLLATAAFYTLASAAFSFLYKFYTHPAACHLNKALLAINGSLCGIMSFISITPCVRLKQPRSGLLQSSIISCYVMYLTFSALSSRPPERGGCPCPPPAARATMHALLTSTSPQCCTRGRTSLSASRGSGRMSCRQRTPPWPCWALLSCTPACSLHGACTLPRHSLRCSEGWQDKSRWGIGGWTGAAQQSSCGCWESMGQAGSLAQGDGCLCNHFCLSPGHSNEASYLAEVFGPLWMVKVYSFEFKVSMDAAVLHVLLLWAPTTSRPCPSPREGQVCLAKHRQLSTPPALASGRAQPGHGGHRAGQSPLCSPRRNLPVVSAALRRWRRS</sequence>
<keyword evidence="5 7" id="KW-0472">Membrane</keyword>
<evidence type="ECO:0000256" key="3">
    <source>
        <dbReference type="ARBA" id="ARBA00022692"/>
    </source>
</evidence>
<dbReference type="Ensembl" id="ENSTGUT00000033537.1">
    <property type="protein sequence ID" value="ENSTGUP00000032645.1"/>
    <property type="gene ID" value="ENSTGUG00000010186.2"/>
</dbReference>
<feature type="region of interest" description="Disordered" evidence="6">
    <location>
        <begin position="505"/>
        <end position="530"/>
    </location>
</feature>
<comment type="similarity">
    <text evidence="2">Belongs to the TDE1 family.</text>
</comment>
<organism evidence="9 10">
    <name type="scientific">Taeniopygia guttata</name>
    <name type="common">Zebra finch</name>
    <name type="synonym">Poephila guttata</name>
    <dbReference type="NCBI Taxonomy" id="59729"/>
    <lineage>
        <taxon>Eukaryota</taxon>
        <taxon>Metazoa</taxon>
        <taxon>Chordata</taxon>
        <taxon>Craniata</taxon>
        <taxon>Vertebrata</taxon>
        <taxon>Euteleostomi</taxon>
        <taxon>Archelosauria</taxon>
        <taxon>Archosauria</taxon>
        <taxon>Dinosauria</taxon>
        <taxon>Saurischia</taxon>
        <taxon>Theropoda</taxon>
        <taxon>Coelurosauria</taxon>
        <taxon>Aves</taxon>
        <taxon>Neognathae</taxon>
        <taxon>Neoaves</taxon>
        <taxon>Telluraves</taxon>
        <taxon>Australaves</taxon>
        <taxon>Passeriformes</taxon>
        <taxon>Passeroidea</taxon>
        <taxon>Estrildidae</taxon>
        <taxon>Estrildinae</taxon>
        <taxon>Taeniopygia</taxon>
    </lineage>
</organism>
<evidence type="ECO:0000256" key="2">
    <source>
        <dbReference type="ARBA" id="ARBA00006665"/>
    </source>
</evidence>
<evidence type="ECO:0000256" key="5">
    <source>
        <dbReference type="ARBA" id="ARBA00023136"/>
    </source>
</evidence>
<dbReference type="Pfam" id="PF03348">
    <property type="entry name" value="Serinc"/>
    <property type="match status" value="2"/>
</dbReference>
<feature type="transmembrane region" description="Helical" evidence="7">
    <location>
        <begin position="215"/>
        <end position="240"/>
    </location>
</feature>
<feature type="transmembrane region" description="Helical" evidence="7">
    <location>
        <begin position="282"/>
        <end position="300"/>
    </location>
</feature>
<evidence type="ECO:0000313" key="9">
    <source>
        <dbReference type="Ensembl" id="ENSTGUP00000032645.1"/>
    </source>
</evidence>
<dbReference type="PANTHER" id="PTHR10383:SF5">
    <property type="entry name" value="SERINE INCORPORATOR 4"/>
    <property type="match status" value="1"/>
</dbReference>
<evidence type="ECO:0000256" key="4">
    <source>
        <dbReference type="ARBA" id="ARBA00022989"/>
    </source>
</evidence>
<evidence type="ECO:0000256" key="8">
    <source>
        <dbReference type="SAM" id="SignalP"/>
    </source>
</evidence>
<protein>
    <submittedName>
        <fullName evidence="9">Serine incorporator 4</fullName>
    </submittedName>
</protein>
<dbReference type="AlphaFoldDB" id="A0A674HCH1"/>
<reference evidence="9" key="3">
    <citation type="submission" date="2025-09" db="UniProtKB">
        <authorList>
            <consortium name="Ensembl"/>
        </authorList>
    </citation>
    <scope>IDENTIFICATION</scope>
</reference>
<keyword evidence="8" id="KW-0732">Signal</keyword>
<name>A0A674HCH1_TAEGU</name>
<evidence type="ECO:0000256" key="7">
    <source>
        <dbReference type="SAM" id="Phobius"/>
    </source>
</evidence>
<dbReference type="InParanoid" id="A0A674HCH1"/>
<keyword evidence="4 7" id="KW-1133">Transmembrane helix</keyword>
<reference evidence="9 10" key="1">
    <citation type="journal article" date="2010" name="Nature">
        <title>The genome of a songbird.</title>
        <authorList>
            <person name="Warren W.C."/>
            <person name="Clayton D.F."/>
            <person name="Ellegren H."/>
            <person name="Arnold A.P."/>
            <person name="Hillier L.W."/>
            <person name="Kunstner A."/>
            <person name="Searle S."/>
            <person name="White S."/>
            <person name="Vilella A.J."/>
            <person name="Fairley S."/>
            <person name="Heger A."/>
            <person name="Kong L."/>
            <person name="Ponting C.P."/>
            <person name="Jarvis E.D."/>
            <person name="Mello C.V."/>
            <person name="Minx P."/>
            <person name="Lovell P."/>
            <person name="Velho T.A."/>
            <person name="Ferris M."/>
            <person name="Balakrishnan C.N."/>
            <person name="Sinha S."/>
            <person name="Blatti C."/>
            <person name="London S.E."/>
            <person name="Li Y."/>
            <person name="Lin Y.C."/>
            <person name="George J."/>
            <person name="Sweedler J."/>
            <person name="Southey B."/>
            <person name="Gunaratne P."/>
            <person name="Watson M."/>
            <person name="Nam K."/>
            <person name="Backstrom N."/>
            <person name="Smeds L."/>
            <person name="Nabholz B."/>
            <person name="Itoh Y."/>
            <person name="Whitney O."/>
            <person name="Pfenning A.R."/>
            <person name="Howard J."/>
            <person name="Volker M."/>
            <person name="Skinner B.M."/>
            <person name="Griffin D.K."/>
            <person name="Ye L."/>
            <person name="McLaren W.M."/>
            <person name="Flicek P."/>
            <person name="Quesada V."/>
            <person name="Velasco G."/>
            <person name="Lopez-Otin C."/>
            <person name="Puente X.S."/>
            <person name="Olender T."/>
            <person name="Lancet D."/>
            <person name="Smit A.F."/>
            <person name="Hubley R."/>
            <person name="Konkel M.K."/>
            <person name="Walker J.A."/>
            <person name="Batzer M.A."/>
            <person name="Gu W."/>
            <person name="Pollock D.D."/>
            <person name="Chen L."/>
            <person name="Cheng Z."/>
            <person name="Eichler E.E."/>
            <person name="Stapley J."/>
            <person name="Slate J."/>
            <person name="Ekblom R."/>
            <person name="Birkhead T."/>
            <person name="Burke T."/>
            <person name="Burt D."/>
            <person name="Scharff C."/>
            <person name="Adam I."/>
            <person name="Richard H."/>
            <person name="Sultan M."/>
            <person name="Soldatov A."/>
            <person name="Lehrach H."/>
            <person name="Edwards S.V."/>
            <person name="Yang S.P."/>
            <person name="Li X."/>
            <person name="Graves T."/>
            <person name="Fulton L."/>
            <person name="Nelson J."/>
            <person name="Chinwalla A."/>
            <person name="Hou S."/>
            <person name="Mardis E.R."/>
            <person name="Wilson R.K."/>
        </authorList>
    </citation>
    <scope>NUCLEOTIDE SEQUENCE [LARGE SCALE GENOMIC DNA]</scope>
</reference>
<gene>
    <name evidence="9" type="primary">SERINC4</name>
</gene>
<feature type="chain" id="PRO_5025458617" evidence="8">
    <location>
        <begin position="18"/>
        <end position="546"/>
    </location>
</feature>
<comment type="subcellular location">
    <subcellularLocation>
        <location evidence="1">Membrane</location>
        <topology evidence="1">Multi-pass membrane protein</topology>
    </subcellularLocation>
</comment>
<reference evidence="9" key="2">
    <citation type="submission" date="2025-08" db="UniProtKB">
        <authorList>
            <consortium name="Ensembl"/>
        </authorList>
    </citation>
    <scope>IDENTIFICATION</scope>
</reference>
<dbReference type="PANTHER" id="PTHR10383">
    <property type="entry name" value="SERINE INCORPORATOR"/>
    <property type="match status" value="1"/>
</dbReference>
<dbReference type="InterPro" id="IPR005016">
    <property type="entry name" value="TDE1/TMS"/>
</dbReference>
<accession>A0A674HCH1</accession>
<evidence type="ECO:0000313" key="10">
    <source>
        <dbReference type="Proteomes" id="UP000007754"/>
    </source>
</evidence>